<keyword evidence="3" id="KW-1185">Reference proteome</keyword>
<evidence type="ECO:0000313" key="3">
    <source>
        <dbReference type="Proteomes" id="UP000003856"/>
    </source>
</evidence>
<dbReference type="AlphaFoldDB" id="C5TCY5"/>
<dbReference type="EMBL" id="ACQT01000547">
    <property type="protein sequence ID" value="EER57663.1"/>
    <property type="molecule type" value="Genomic_DNA"/>
</dbReference>
<feature type="non-terminal residue" evidence="2">
    <location>
        <position position="1"/>
    </location>
</feature>
<evidence type="ECO:0000256" key="1">
    <source>
        <dbReference type="SAM" id="MobiDB-lite"/>
    </source>
</evidence>
<dbReference type="PATRIC" id="fig|573060.9.peg.138"/>
<gene>
    <name evidence="2" type="ORF">AcdelDRAFT_4766</name>
</gene>
<dbReference type="Proteomes" id="UP000003856">
    <property type="component" value="Unassembled WGS sequence"/>
</dbReference>
<comment type="caution">
    <text evidence="2">The sequence shown here is derived from an EMBL/GenBank/DDBJ whole genome shotgun (WGS) entry which is preliminary data.</text>
</comment>
<sequence>RLARREAYDSLSALVQATQRSLSEPRAVRPPLQALEHLQAHSYQMLAQLTAVKTLLLQRRGMLRPEQVEAPLELTAERIDAILSAGAPAGAGGNPPPGPLAPDPEPMPGPFESDLSPWLLRRLQLATGLAVQLRGDADDVLRTLSERASAGGASQVD</sequence>
<name>C5TCY5_ACIDE</name>
<organism evidence="2 3">
    <name type="scientific">Acidovorax delafieldii 2AN</name>
    <dbReference type="NCBI Taxonomy" id="573060"/>
    <lineage>
        <taxon>Bacteria</taxon>
        <taxon>Pseudomonadati</taxon>
        <taxon>Pseudomonadota</taxon>
        <taxon>Betaproteobacteria</taxon>
        <taxon>Burkholderiales</taxon>
        <taxon>Comamonadaceae</taxon>
        <taxon>Acidovorax</taxon>
    </lineage>
</organism>
<reference evidence="2 3" key="1">
    <citation type="submission" date="2009-05" db="EMBL/GenBank/DDBJ databases">
        <title>The draft genome of Acidovorax delafieldii 2AN.</title>
        <authorList>
            <consortium name="US DOE Joint Genome Institute (JGI-PGF)"/>
            <person name="Lucas S."/>
            <person name="Copeland A."/>
            <person name="Lapidus A."/>
            <person name="Glavina del Rio T."/>
            <person name="Tice H."/>
            <person name="Bruce D."/>
            <person name="Goodwin L."/>
            <person name="Pitluck S."/>
            <person name="Larimer F."/>
            <person name="Land M.L."/>
            <person name="Hauser L."/>
            <person name="Shelobolina E.S."/>
            <person name="Picardal F."/>
            <person name="Roden E."/>
            <person name="Emerson D."/>
        </authorList>
    </citation>
    <scope>NUCLEOTIDE SEQUENCE [LARGE SCALE GENOMIC DNA]</scope>
    <source>
        <strain evidence="2 3">2AN</strain>
    </source>
</reference>
<proteinExistence type="predicted"/>
<accession>C5TCY5</accession>
<feature type="compositionally biased region" description="Pro residues" evidence="1">
    <location>
        <begin position="94"/>
        <end position="109"/>
    </location>
</feature>
<evidence type="ECO:0000313" key="2">
    <source>
        <dbReference type="EMBL" id="EER57663.1"/>
    </source>
</evidence>
<feature type="region of interest" description="Disordered" evidence="1">
    <location>
        <begin position="86"/>
        <end position="113"/>
    </location>
</feature>
<protein>
    <submittedName>
        <fullName evidence="2">Uncharacterized protein</fullName>
    </submittedName>
</protein>